<organism evidence="2 3">
    <name type="scientific">Nicotiana attenuata</name>
    <name type="common">Coyote tobacco</name>
    <dbReference type="NCBI Taxonomy" id="49451"/>
    <lineage>
        <taxon>Eukaryota</taxon>
        <taxon>Viridiplantae</taxon>
        <taxon>Streptophyta</taxon>
        <taxon>Embryophyta</taxon>
        <taxon>Tracheophyta</taxon>
        <taxon>Spermatophyta</taxon>
        <taxon>Magnoliopsida</taxon>
        <taxon>eudicotyledons</taxon>
        <taxon>Gunneridae</taxon>
        <taxon>Pentapetalae</taxon>
        <taxon>asterids</taxon>
        <taxon>lamiids</taxon>
        <taxon>Solanales</taxon>
        <taxon>Solanaceae</taxon>
        <taxon>Nicotianoideae</taxon>
        <taxon>Nicotianeae</taxon>
        <taxon>Nicotiana</taxon>
    </lineage>
</organism>
<accession>A0A1J6I4J5</accession>
<name>A0A1J6I4J5_NICAT</name>
<dbReference type="AlphaFoldDB" id="A0A1J6I4J5"/>
<evidence type="ECO:0000313" key="3">
    <source>
        <dbReference type="Proteomes" id="UP000187609"/>
    </source>
</evidence>
<proteinExistence type="predicted"/>
<sequence>MPQAPPRRDNLLPPPPIPPQESRMINNPLFEHVHETTLNELDNIQQVFNDDYRGILKMSHQMKVQSSLKSLEEDQSTFSRGLMELNEKVQGKENTLDELQGKIAYPSTLASLVDCGDTLSLKDSYDIDEFGISLSCDDKNNCGLQLAKSCRALLGDSSYLFSDSLASDDVESYDSPPLWDDECDDYFDSTLTLLEESFELYDEMSQKEYADDSLDSIFIPLAKKFILW</sequence>
<dbReference type="Proteomes" id="UP000187609">
    <property type="component" value="Unassembled WGS sequence"/>
</dbReference>
<dbReference type="SMR" id="A0A1J6I4J5"/>
<protein>
    <submittedName>
        <fullName evidence="2">Uncharacterized protein</fullName>
    </submittedName>
</protein>
<comment type="caution">
    <text evidence="2">The sequence shown here is derived from an EMBL/GenBank/DDBJ whole genome shotgun (WGS) entry which is preliminary data.</text>
</comment>
<feature type="region of interest" description="Disordered" evidence="1">
    <location>
        <begin position="1"/>
        <end position="23"/>
    </location>
</feature>
<gene>
    <name evidence="2" type="ORF">A4A49_17240</name>
</gene>
<feature type="compositionally biased region" description="Basic and acidic residues" evidence="1">
    <location>
        <begin position="1"/>
        <end position="10"/>
    </location>
</feature>
<reference evidence="2" key="1">
    <citation type="submission" date="2016-11" db="EMBL/GenBank/DDBJ databases">
        <title>The genome of Nicotiana attenuata.</title>
        <authorList>
            <person name="Xu S."/>
            <person name="Brockmoeller T."/>
            <person name="Gaquerel E."/>
            <person name="Navarro A."/>
            <person name="Kuhl H."/>
            <person name="Gase K."/>
            <person name="Ling Z."/>
            <person name="Zhou W."/>
            <person name="Kreitzer C."/>
            <person name="Stanke M."/>
            <person name="Tang H."/>
            <person name="Lyons E."/>
            <person name="Pandey P."/>
            <person name="Pandey S.P."/>
            <person name="Timmermann B."/>
            <person name="Baldwin I.T."/>
        </authorList>
    </citation>
    <scope>NUCLEOTIDE SEQUENCE [LARGE SCALE GENOMIC DNA]</scope>
    <source>
        <strain evidence="2">UT</strain>
    </source>
</reference>
<dbReference type="EMBL" id="MJEQ01037189">
    <property type="protein sequence ID" value="OIS99940.1"/>
    <property type="molecule type" value="Genomic_DNA"/>
</dbReference>
<dbReference type="Gramene" id="OIS99940">
    <property type="protein sequence ID" value="OIS99940"/>
    <property type="gene ID" value="A4A49_17240"/>
</dbReference>
<evidence type="ECO:0000313" key="2">
    <source>
        <dbReference type="EMBL" id="OIS99940.1"/>
    </source>
</evidence>
<evidence type="ECO:0000256" key="1">
    <source>
        <dbReference type="SAM" id="MobiDB-lite"/>
    </source>
</evidence>
<keyword evidence="3" id="KW-1185">Reference proteome</keyword>